<accession>A0ABU5T8W9</accession>
<evidence type="ECO:0000256" key="16">
    <source>
        <dbReference type="RuleBase" id="RU004516"/>
    </source>
</evidence>
<dbReference type="PANTHER" id="PTHR42743">
    <property type="entry name" value="AMINO-ACID AMINOTRANSFERASE"/>
    <property type="match status" value="1"/>
</dbReference>
<keyword evidence="19" id="KW-1185">Reference proteome</keyword>
<sequence>MIWEEEHYEMSTLSEEATLPVPEAPASAPKVRYLLHDGELVDYHDARLHVLSTTLKYGVGVFEGFRAYWSEDEKQLYAFRVGDHMRRLVDSMRVVEIDGPQDVDVLTEQLLGLVRANELRGNLHMRAQVFVDSSDGKPEDTGPATVFMAAIPMGNYFGATGLDVQISSWARLSDRSMPPRIKSIANYQNGRLAMLEARRNGYDAALLMTESGHVAEGAGYNVFMVRKGRLCTPPTTDSILEGITRDSVLHLARTELGLDVDIRPIDRTELYSADEVFVCGSAAEVNHVTSVDRTPIGSGGVGELTARLQRLYLDAVVGRAAADQGWAQPVYPA</sequence>
<evidence type="ECO:0000256" key="14">
    <source>
        <dbReference type="ARBA" id="ARBA00049229"/>
    </source>
</evidence>
<dbReference type="InterPro" id="IPR005785">
    <property type="entry name" value="B_amino_transI"/>
</dbReference>
<evidence type="ECO:0000256" key="6">
    <source>
        <dbReference type="ARBA" id="ARBA00009320"/>
    </source>
</evidence>
<comment type="pathway">
    <text evidence="5 17">Amino-acid biosynthesis; L-leucine biosynthesis; L-leucine from 3-methyl-2-oxobutanoate: step 4/4.</text>
</comment>
<dbReference type="InterPro" id="IPR001544">
    <property type="entry name" value="Aminotrans_IV"/>
</dbReference>
<comment type="catalytic activity">
    <reaction evidence="12 17">
        <text>L-valine + 2-oxoglutarate = 3-methyl-2-oxobutanoate + L-glutamate</text>
        <dbReference type="Rhea" id="RHEA:24813"/>
        <dbReference type="ChEBI" id="CHEBI:11851"/>
        <dbReference type="ChEBI" id="CHEBI:16810"/>
        <dbReference type="ChEBI" id="CHEBI:29985"/>
        <dbReference type="ChEBI" id="CHEBI:57762"/>
        <dbReference type="EC" id="2.6.1.42"/>
    </reaction>
</comment>
<evidence type="ECO:0000313" key="18">
    <source>
        <dbReference type="EMBL" id="MEA5455975.1"/>
    </source>
</evidence>
<dbReference type="PANTHER" id="PTHR42743:SF4">
    <property type="entry name" value="BRANCHED-CHAIN-AMINO-ACID AMINOTRANSFERASE-RELATED"/>
    <property type="match status" value="1"/>
</dbReference>
<evidence type="ECO:0000256" key="17">
    <source>
        <dbReference type="RuleBase" id="RU364094"/>
    </source>
</evidence>
<evidence type="ECO:0000256" key="1">
    <source>
        <dbReference type="ARBA" id="ARBA00001933"/>
    </source>
</evidence>
<dbReference type="Pfam" id="PF01063">
    <property type="entry name" value="Aminotran_4"/>
    <property type="match status" value="1"/>
</dbReference>
<keyword evidence="7 17" id="KW-0032">Aminotransferase</keyword>
<dbReference type="RefSeq" id="WP_323279863.1">
    <property type="nucleotide sequence ID" value="NZ_JAYGGQ010000011.1"/>
</dbReference>
<keyword evidence="8 17" id="KW-0028">Amino-acid biosynthesis</keyword>
<comment type="pathway">
    <text evidence="4 17">Amino-acid biosynthesis; L-valine biosynthesis; L-valine from pyruvate: step 4/4.</text>
</comment>
<evidence type="ECO:0000256" key="7">
    <source>
        <dbReference type="ARBA" id="ARBA00022576"/>
    </source>
</evidence>
<dbReference type="Gene3D" id="3.30.470.10">
    <property type="match status" value="1"/>
</dbReference>
<dbReference type="NCBIfam" id="TIGR01122">
    <property type="entry name" value="ilvE_I"/>
    <property type="match status" value="1"/>
</dbReference>
<comment type="pathway">
    <text evidence="3 17">Amino-acid biosynthesis; L-isoleucine biosynthesis; L-isoleucine from 2-oxobutanoate: step 4/4.</text>
</comment>
<comment type="catalytic activity">
    <reaction evidence="14 17">
        <text>L-leucine + 2-oxoglutarate = 4-methyl-2-oxopentanoate + L-glutamate</text>
        <dbReference type="Rhea" id="RHEA:18321"/>
        <dbReference type="ChEBI" id="CHEBI:16810"/>
        <dbReference type="ChEBI" id="CHEBI:17865"/>
        <dbReference type="ChEBI" id="CHEBI:29985"/>
        <dbReference type="ChEBI" id="CHEBI:57427"/>
        <dbReference type="EC" id="2.6.1.42"/>
    </reaction>
</comment>
<dbReference type="EMBL" id="JAYGGQ010000011">
    <property type="protein sequence ID" value="MEA5455975.1"/>
    <property type="molecule type" value="Genomic_DNA"/>
</dbReference>
<evidence type="ECO:0000256" key="9">
    <source>
        <dbReference type="ARBA" id="ARBA00022679"/>
    </source>
</evidence>
<evidence type="ECO:0000256" key="2">
    <source>
        <dbReference type="ARBA" id="ARBA00003109"/>
    </source>
</evidence>
<keyword evidence="11 17" id="KW-0100">Branched-chain amino acid biosynthesis</keyword>
<comment type="similarity">
    <text evidence="6 15">Belongs to the class-IV pyridoxal-phosphate-dependent aminotransferase family.</text>
</comment>
<evidence type="ECO:0000256" key="15">
    <source>
        <dbReference type="RuleBase" id="RU004106"/>
    </source>
</evidence>
<evidence type="ECO:0000256" key="5">
    <source>
        <dbReference type="ARBA" id="ARBA00005072"/>
    </source>
</evidence>
<protein>
    <recommendedName>
        <fullName evidence="17">Branched-chain-amino-acid aminotransferase</fullName>
        <shortName evidence="17">BCAT</shortName>
        <ecNumber evidence="17">2.6.1.42</ecNumber>
    </recommendedName>
</protein>
<keyword evidence="10 16" id="KW-0663">Pyridoxal phosphate</keyword>
<dbReference type="NCBIfam" id="NF005146">
    <property type="entry name" value="PRK06606.1"/>
    <property type="match status" value="1"/>
</dbReference>
<keyword evidence="9 17" id="KW-0808">Transferase</keyword>
<comment type="catalytic activity">
    <reaction evidence="13 17">
        <text>L-isoleucine + 2-oxoglutarate = (S)-3-methyl-2-oxopentanoate + L-glutamate</text>
        <dbReference type="Rhea" id="RHEA:24801"/>
        <dbReference type="ChEBI" id="CHEBI:16810"/>
        <dbReference type="ChEBI" id="CHEBI:29985"/>
        <dbReference type="ChEBI" id="CHEBI:35146"/>
        <dbReference type="ChEBI" id="CHEBI:58045"/>
        <dbReference type="EC" id="2.6.1.42"/>
    </reaction>
</comment>
<reference evidence="18 19" key="1">
    <citation type="submission" date="2023-12" db="EMBL/GenBank/DDBJ databases">
        <title>Sinomonas terricola sp. nov, isolated from litchi orchard soil in Guangdong, PR China.</title>
        <authorList>
            <person name="Jiaxin W."/>
            <person name="Yang Z."/>
            <person name="Honghui Z."/>
        </authorList>
    </citation>
    <scope>NUCLEOTIDE SEQUENCE [LARGE SCALE GENOMIC DNA]</scope>
    <source>
        <strain evidence="18 19">JGH33</strain>
    </source>
</reference>
<organism evidence="18 19">
    <name type="scientific">Sinomonas terricola</name>
    <dbReference type="NCBI Taxonomy" id="3110330"/>
    <lineage>
        <taxon>Bacteria</taxon>
        <taxon>Bacillati</taxon>
        <taxon>Actinomycetota</taxon>
        <taxon>Actinomycetes</taxon>
        <taxon>Micrococcales</taxon>
        <taxon>Micrococcaceae</taxon>
        <taxon>Sinomonas</taxon>
    </lineage>
</organism>
<dbReference type="GO" id="GO:0004084">
    <property type="term" value="F:branched-chain-amino-acid transaminase activity"/>
    <property type="evidence" value="ECO:0007669"/>
    <property type="project" value="UniProtKB-EC"/>
</dbReference>
<proteinExistence type="inferred from homology"/>
<evidence type="ECO:0000313" key="19">
    <source>
        <dbReference type="Proteomes" id="UP001304769"/>
    </source>
</evidence>
<dbReference type="EC" id="2.6.1.42" evidence="17"/>
<comment type="caution">
    <text evidence="18">The sequence shown here is derived from an EMBL/GenBank/DDBJ whole genome shotgun (WGS) entry which is preliminary data.</text>
</comment>
<evidence type="ECO:0000256" key="12">
    <source>
        <dbReference type="ARBA" id="ARBA00048212"/>
    </source>
</evidence>
<dbReference type="InterPro" id="IPR043131">
    <property type="entry name" value="BCAT-like_N"/>
</dbReference>
<comment type="function">
    <text evidence="2 17">Acts on leucine, isoleucine and valine.</text>
</comment>
<dbReference type="Gene3D" id="3.20.10.10">
    <property type="entry name" value="D-amino Acid Aminotransferase, subunit A, domain 2"/>
    <property type="match status" value="1"/>
</dbReference>
<gene>
    <name evidence="17" type="primary">ilvE</name>
    <name evidence="18" type="ORF">SPF06_14665</name>
</gene>
<dbReference type="InterPro" id="IPR036038">
    <property type="entry name" value="Aminotransferase-like"/>
</dbReference>
<dbReference type="Proteomes" id="UP001304769">
    <property type="component" value="Unassembled WGS sequence"/>
</dbReference>
<comment type="cofactor">
    <cofactor evidence="1 16">
        <name>pyridoxal 5'-phosphate</name>
        <dbReference type="ChEBI" id="CHEBI:597326"/>
    </cofactor>
</comment>
<dbReference type="InterPro" id="IPR050571">
    <property type="entry name" value="Class-IV_PLP-Dep_Aminotrnsfr"/>
</dbReference>
<name>A0ABU5T8W9_9MICC</name>
<evidence type="ECO:0000256" key="13">
    <source>
        <dbReference type="ARBA" id="ARBA00048798"/>
    </source>
</evidence>
<evidence type="ECO:0000256" key="11">
    <source>
        <dbReference type="ARBA" id="ARBA00023304"/>
    </source>
</evidence>
<evidence type="ECO:0000256" key="3">
    <source>
        <dbReference type="ARBA" id="ARBA00004824"/>
    </source>
</evidence>
<evidence type="ECO:0000256" key="4">
    <source>
        <dbReference type="ARBA" id="ARBA00004931"/>
    </source>
</evidence>
<dbReference type="PROSITE" id="PS00770">
    <property type="entry name" value="AA_TRANSFER_CLASS_4"/>
    <property type="match status" value="1"/>
</dbReference>
<dbReference type="SUPFAM" id="SSF56752">
    <property type="entry name" value="D-aminoacid aminotransferase-like PLP-dependent enzymes"/>
    <property type="match status" value="1"/>
</dbReference>
<dbReference type="InterPro" id="IPR018300">
    <property type="entry name" value="Aminotrans_IV_CS"/>
</dbReference>
<evidence type="ECO:0000256" key="8">
    <source>
        <dbReference type="ARBA" id="ARBA00022605"/>
    </source>
</evidence>
<dbReference type="InterPro" id="IPR043132">
    <property type="entry name" value="BCAT-like_C"/>
</dbReference>
<evidence type="ECO:0000256" key="10">
    <source>
        <dbReference type="ARBA" id="ARBA00022898"/>
    </source>
</evidence>